<evidence type="ECO:0000256" key="5">
    <source>
        <dbReference type="ARBA" id="ARBA00022741"/>
    </source>
</evidence>
<evidence type="ECO:0000256" key="6">
    <source>
        <dbReference type="ARBA" id="ARBA00022953"/>
    </source>
</evidence>
<dbReference type="GO" id="GO:0000166">
    <property type="term" value="F:nucleotide binding"/>
    <property type="evidence" value="ECO:0007669"/>
    <property type="project" value="UniProtKB-KW"/>
</dbReference>
<accession>A0A514D993</accession>
<comment type="cofactor">
    <cofactor evidence="9">
        <name>Mg(2+)</name>
        <dbReference type="ChEBI" id="CHEBI:18420"/>
    </cofactor>
    <text evidence="9">Binds 2 Mg(2+) per subunit.</text>
</comment>
<organism evidence="11">
    <name type="scientific">Leviviridae sp</name>
    <dbReference type="NCBI Taxonomy" id="2027243"/>
    <lineage>
        <taxon>Viruses</taxon>
        <taxon>Riboviria</taxon>
        <taxon>Orthornavirae</taxon>
        <taxon>Lenarviricota</taxon>
        <taxon>Leviviricetes</taxon>
        <taxon>Norzivirales</taxon>
        <taxon>Fiersviridae</taxon>
    </lineage>
</organism>
<evidence type="ECO:0000256" key="8">
    <source>
        <dbReference type="ARBA" id="ARBA00048744"/>
    </source>
</evidence>
<dbReference type="Pfam" id="PF03431">
    <property type="entry name" value="RNA_replicase_B"/>
    <property type="match status" value="1"/>
</dbReference>
<evidence type="ECO:0000256" key="7">
    <source>
        <dbReference type="ARBA" id="ARBA00030248"/>
    </source>
</evidence>
<dbReference type="EMBL" id="MN035324">
    <property type="protein sequence ID" value="QDH90174.1"/>
    <property type="molecule type" value="Genomic_RNA"/>
</dbReference>
<evidence type="ECO:0000256" key="4">
    <source>
        <dbReference type="ARBA" id="ARBA00022695"/>
    </source>
</evidence>
<comment type="catalytic activity">
    <reaction evidence="8">
        <text>RNA(n) + a ribonucleoside 5'-triphosphate = RNA(n+1) + diphosphate</text>
        <dbReference type="Rhea" id="RHEA:21248"/>
        <dbReference type="Rhea" id="RHEA-COMP:14527"/>
        <dbReference type="Rhea" id="RHEA-COMP:17342"/>
        <dbReference type="ChEBI" id="CHEBI:33019"/>
        <dbReference type="ChEBI" id="CHEBI:61557"/>
        <dbReference type="ChEBI" id="CHEBI:140395"/>
        <dbReference type="EC" id="2.7.7.48"/>
    </reaction>
</comment>
<evidence type="ECO:0000256" key="3">
    <source>
        <dbReference type="ARBA" id="ARBA00022679"/>
    </source>
</evidence>
<keyword evidence="2 11" id="KW-0696">RNA-directed RNA polymerase</keyword>
<evidence type="ECO:0000313" key="11">
    <source>
        <dbReference type="EMBL" id="QDH90174.1"/>
    </source>
</evidence>
<evidence type="ECO:0000259" key="10">
    <source>
        <dbReference type="PROSITE" id="PS50522"/>
    </source>
</evidence>
<sequence length="601" mass="67667">MKSLMSLWKVMLNDLSIRCCTSTDKDLEVALARFEHEGLSFLTITLPRFGKDLQKGLSQGRVDSSLFVGFHRRGGLPAFLSGFLRRVFDPSGELLPNPDIASIFAVRQLCFVFEKVLLDCSEERFKKAMDGYVQCESDVREADRRVAQSGLLADLRVSFAMLFGDSIDQINRDLRLAVYDRFLPKHGPGATADSLVGNQKFKQSVWTSRLEAVLPVGEFVIPNWRYRTNLRGFDIREPGAEEPVRVISVPKTLKSPRIIAVEPTCMQYAQQAVHRAILDSWKDDYVLSRLINLQDQTPNQRMARKGSLDGSLATIDLSEASDRVSNQLVRSLLSPWPDFQEAVEASRSRKADVPGHGVIRLAKFASMGSALTFPIETMVFLAVVFNRLRASNSHLSLAKVKLLALRETRAYGDDLICPVAIVRDVISDLETFGFKVNADKTFYNGSFRESCGKDYYSGHDVSIVRCRRVFPTSRRDADEVVSMVSFRNQLYFAGLWTTCQWLDARIQKLLGFYPALEPTSPGLGRHSFCKSEYFPTPSRGRYQRPEVKAFVPSSKIPWNSIDDVPALVKCLLQGDNPDSEHLLRSGRPKSLSIKLRWTSIA</sequence>
<evidence type="ECO:0000256" key="1">
    <source>
        <dbReference type="ARBA" id="ARBA00012494"/>
    </source>
</evidence>
<feature type="binding site" evidence="9">
    <location>
        <position position="414"/>
    </location>
    <ligand>
        <name>Mg(2+)</name>
        <dbReference type="ChEBI" id="CHEBI:18420"/>
        <label>2</label>
    </ligand>
</feature>
<dbReference type="InterPro" id="IPR005093">
    <property type="entry name" value="RNArep_beta"/>
</dbReference>
<keyword evidence="5" id="KW-0547">Nucleotide-binding</keyword>
<evidence type="ECO:0000256" key="9">
    <source>
        <dbReference type="PIRSR" id="PIRSR605093-1"/>
    </source>
</evidence>
<gene>
    <name evidence="11" type="ORF">H3RhizoLitter13277_000003</name>
</gene>
<dbReference type="PROSITE" id="PS50522">
    <property type="entry name" value="RDRP_PHAGE"/>
    <property type="match status" value="1"/>
</dbReference>
<feature type="domain" description="RdRp catalytic" evidence="10">
    <location>
        <begin position="301"/>
        <end position="445"/>
    </location>
</feature>
<feature type="binding site" evidence="9">
    <location>
        <position position="316"/>
    </location>
    <ligand>
        <name>Mg(2+)</name>
        <dbReference type="ChEBI" id="CHEBI:18420"/>
        <label>2</label>
    </ligand>
</feature>
<evidence type="ECO:0000256" key="2">
    <source>
        <dbReference type="ARBA" id="ARBA00022484"/>
    </source>
</evidence>
<protein>
    <recommendedName>
        <fullName evidence="1">RNA-directed RNA polymerase</fullName>
        <ecNumber evidence="1">2.7.7.48</ecNumber>
    </recommendedName>
    <alternativeName>
        <fullName evidence="7">RNA replicase beta chain</fullName>
    </alternativeName>
</protein>
<keyword evidence="9" id="KW-0460">Magnesium</keyword>
<proteinExistence type="predicted"/>
<keyword evidence="3" id="KW-0808">Transferase</keyword>
<name>A0A514D993_9VIRU</name>
<reference evidence="11" key="1">
    <citation type="submission" date="2019-05" db="EMBL/GenBank/DDBJ databases">
        <title>Metatranscriptomic reconstruction reveals RNA viruses with the potential to shape carbon cycling in soil.</title>
        <authorList>
            <person name="Starr E.P."/>
            <person name="Nuccio E."/>
            <person name="Pett-Ridge J."/>
            <person name="Banfield J.F."/>
            <person name="Firestone M.K."/>
        </authorList>
    </citation>
    <scope>NUCLEOTIDE SEQUENCE</scope>
    <source>
        <strain evidence="11">H3_Rhizo_Litter_13_scaffold_277</strain>
    </source>
</reference>
<keyword evidence="6" id="KW-0693">Viral RNA replication</keyword>
<feature type="binding site" evidence="9">
    <location>
        <position position="413"/>
    </location>
    <ligand>
        <name>Mg(2+)</name>
        <dbReference type="ChEBI" id="CHEBI:18420"/>
        <label>2</label>
    </ligand>
</feature>
<keyword evidence="9" id="KW-0479">Metal-binding</keyword>
<dbReference type="InterPro" id="IPR043502">
    <property type="entry name" value="DNA/RNA_pol_sf"/>
</dbReference>
<dbReference type="SUPFAM" id="SSF56672">
    <property type="entry name" value="DNA/RNA polymerases"/>
    <property type="match status" value="1"/>
</dbReference>
<dbReference type="GO" id="GO:0039694">
    <property type="term" value="P:viral RNA genome replication"/>
    <property type="evidence" value="ECO:0007669"/>
    <property type="project" value="InterPro"/>
</dbReference>
<dbReference type="InterPro" id="IPR007096">
    <property type="entry name" value="RNA-dir_Rpol_cat_phage"/>
</dbReference>
<dbReference type="GO" id="GO:0046872">
    <property type="term" value="F:metal ion binding"/>
    <property type="evidence" value="ECO:0007669"/>
    <property type="project" value="UniProtKB-KW"/>
</dbReference>
<dbReference type="EC" id="2.7.7.48" evidence="1"/>
<keyword evidence="4" id="KW-0548">Nucleotidyltransferase</keyword>
<dbReference type="GO" id="GO:0003968">
    <property type="term" value="F:RNA-directed RNA polymerase activity"/>
    <property type="evidence" value="ECO:0007669"/>
    <property type="project" value="UniProtKB-KW"/>
</dbReference>